<keyword evidence="2" id="KW-1185">Reference proteome</keyword>
<evidence type="ECO:0000313" key="1">
    <source>
        <dbReference type="EMBL" id="MFC5387750.1"/>
    </source>
</evidence>
<gene>
    <name evidence="1" type="ORF">ACFPLB_17465</name>
</gene>
<protein>
    <submittedName>
        <fullName evidence="1">DUF6616 family protein</fullName>
    </submittedName>
</protein>
<sequence length="112" mass="11660">MAHYLAELYSPKPAWLALDQNGRRQFFEAIGSGMGALSALGVEAIALGETDAATLHAPSQKFFAIWRAPDAAAIAALVSGIAASGWHDYFDTINAAGPGVDLNGHLPQLAAL</sequence>
<dbReference type="RefSeq" id="WP_378232060.1">
    <property type="nucleotide sequence ID" value="NZ_JBHSLL010000071.1"/>
</dbReference>
<proteinExistence type="predicted"/>
<dbReference type="EMBL" id="JBHSLL010000071">
    <property type="protein sequence ID" value="MFC5387750.1"/>
    <property type="molecule type" value="Genomic_DNA"/>
</dbReference>
<evidence type="ECO:0000313" key="2">
    <source>
        <dbReference type="Proteomes" id="UP001596016"/>
    </source>
</evidence>
<dbReference type="InterPro" id="IPR046724">
    <property type="entry name" value="DUF6616"/>
</dbReference>
<reference evidence="2" key="1">
    <citation type="journal article" date="2019" name="Int. J. Syst. Evol. Microbiol.">
        <title>The Global Catalogue of Microorganisms (GCM) 10K type strain sequencing project: providing services to taxonomists for standard genome sequencing and annotation.</title>
        <authorList>
            <consortium name="The Broad Institute Genomics Platform"/>
            <consortium name="The Broad Institute Genome Sequencing Center for Infectious Disease"/>
            <person name="Wu L."/>
            <person name="Ma J."/>
        </authorList>
    </citation>
    <scope>NUCLEOTIDE SEQUENCE [LARGE SCALE GENOMIC DNA]</scope>
    <source>
        <strain evidence="2">CGMCC 4.1415</strain>
    </source>
</reference>
<dbReference type="Pfam" id="PF20321">
    <property type="entry name" value="DUF6616"/>
    <property type="match status" value="1"/>
</dbReference>
<accession>A0ABW0H3E1</accession>
<organism evidence="1 2">
    <name type="scientific">Aquamicrobium segne</name>
    <dbReference type="NCBI Taxonomy" id="469547"/>
    <lineage>
        <taxon>Bacteria</taxon>
        <taxon>Pseudomonadati</taxon>
        <taxon>Pseudomonadota</taxon>
        <taxon>Alphaproteobacteria</taxon>
        <taxon>Hyphomicrobiales</taxon>
        <taxon>Phyllobacteriaceae</taxon>
        <taxon>Aquamicrobium</taxon>
    </lineage>
</organism>
<comment type="caution">
    <text evidence="1">The sequence shown here is derived from an EMBL/GenBank/DDBJ whole genome shotgun (WGS) entry which is preliminary data.</text>
</comment>
<name>A0ABW0H3E1_9HYPH</name>
<dbReference type="Proteomes" id="UP001596016">
    <property type="component" value="Unassembled WGS sequence"/>
</dbReference>